<evidence type="ECO:0000313" key="2">
    <source>
        <dbReference type="EMBL" id="KAJ1209121.1"/>
    </source>
</evidence>
<feature type="compositionally biased region" description="Basic and acidic residues" evidence="1">
    <location>
        <begin position="70"/>
        <end position="79"/>
    </location>
</feature>
<evidence type="ECO:0000313" key="3">
    <source>
        <dbReference type="Proteomes" id="UP001066276"/>
    </source>
</evidence>
<comment type="caution">
    <text evidence="2">The sequence shown here is derived from an EMBL/GenBank/DDBJ whole genome shotgun (WGS) entry which is preliminary data.</text>
</comment>
<evidence type="ECO:0000256" key="1">
    <source>
        <dbReference type="SAM" id="MobiDB-lite"/>
    </source>
</evidence>
<proteinExistence type="predicted"/>
<gene>
    <name evidence="2" type="ORF">NDU88_004499</name>
</gene>
<protein>
    <submittedName>
        <fullName evidence="2">Uncharacterized protein</fullName>
    </submittedName>
</protein>
<feature type="region of interest" description="Disordered" evidence="1">
    <location>
        <begin position="1"/>
        <end position="79"/>
    </location>
</feature>
<keyword evidence="3" id="KW-1185">Reference proteome</keyword>
<feature type="compositionally biased region" description="Acidic residues" evidence="1">
    <location>
        <begin position="34"/>
        <end position="43"/>
    </location>
</feature>
<reference evidence="2" key="1">
    <citation type="journal article" date="2022" name="bioRxiv">
        <title>Sequencing and chromosome-scale assembly of the giantPleurodeles waltlgenome.</title>
        <authorList>
            <person name="Brown T."/>
            <person name="Elewa A."/>
            <person name="Iarovenko S."/>
            <person name="Subramanian E."/>
            <person name="Araus A.J."/>
            <person name="Petzold A."/>
            <person name="Susuki M."/>
            <person name="Suzuki K.-i.T."/>
            <person name="Hayashi T."/>
            <person name="Toyoda A."/>
            <person name="Oliveira C."/>
            <person name="Osipova E."/>
            <person name="Leigh N.D."/>
            <person name="Simon A."/>
            <person name="Yun M.H."/>
        </authorList>
    </citation>
    <scope>NUCLEOTIDE SEQUENCE</scope>
    <source>
        <strain evidence="2">20211129_DDA</strain>
        <tissue evidence="2">Liver</tissue>
    </source>
</reference>
<feature type="compositionally biased region" description="Basic and acidic residues" evidence="1">
    <location>
        <begin position="16"/>
        <end position="33"/>
    </location>
</feature>
<dbReference type="AlphaFoldDB" id="A0AAV7W818"/>
<accession>A0AAV7W818</accession>
<dbReference type="Proteomes" id="UP001066276">
    <property type="component" value="Chromosome 1_2"/>
</dbReference>
<dbReference type="EMBL" id="JANPWB010000002">
    <property type="protein sequence ID" value="KAJ1209121.1"/>
    <property type="molecule type" value="Genomic_DNA"/>
</dbReference>
<feature type="compositionally biased region" description="Basic and acidic residues" evidence="1">
    <location>
        <begin position="44"/>
        <end position="62"/>
    </location>
</feature>
<sequence length="79" mass="9236">MLEGMPCRRQHAPSKNPEEEMAGRGEKAHAYPEDREDAEETTEELEHPERRGDACSRIRDVDQNYEDSEQQYKEDIEGE</sequence>
<organism evidence="2 3">
    <name type="scientific">Pleurodeles waltl</name>
    <name type="common">Iberian ribbed newt</name>
    <dbReference type="NCBI Taxonomy" id="8319"/>
    <lineage>
        <taxon>Eukaryota</taxon>
        <taxon>Metazoa</taxon>
        <taxon>Chordata</taxon>
        <taxon>Craniata</taxon>
        <taxon>Vertebrata</taxon>
        <taxon>Euteleostomi</taxon>
        <taxon>Amphibia</taxon>
        <taxon>Batrachia</taxon>
        <taxon>Caudata</taxon>
        <taxon>Salamandroidea</taxon>
        <taxon>Salamandridae</taxon>
        <taxon>Pleurodelinae</taxon>
        <taxon>Pleurodeles</taxon>
    </lineage>
</organism>
<name>A0AAV7W818_PLEWA</name>